<keyword evidence="4" id="KW-1185">Reference proteome</keyword>
<dbReference type="Gene3D" id="3.30.470.20">
    <property type="entry name" value="ATP-grasp fold, B domain"/>
    <property type="match status" value="1"/>
</dbReference>
<evidence type="ECO:0000313" key="4">
    <source>
        <dbReference type="Proteomes" id="UP001235343"/>
    </source>
</evidence>
<feature type="domain" description="ATP-grasp" evidence="2">
    <location>
        <begin position="75"/>
        <end position="256"/>
    </location>
</feature>
<comment type="caution">
    <text evidence="3">The sequence shown here is derived from an EMBL/GenBank/DDBJ whole genome shotgun (WGS) entry which is preliminary data.</text>
</comment>
<sequence>MKIVTFNPFRTIGIPGVKYIKPEHSFREINSLKEADVLLFPENWQTTFLAYGIKKPIFPSIESIQLGFSKIEMTRALWSVCPEYVPYTEILANTEINRTTILATFPFPFVVKEARNSMGNGVYLINNLQDFQLYTDKVDTLYVQEYLPNDDKDLRICIVGNEIVTAYWRTVSNGSFLHNVAQGGVLCFDFIPDDVCKMVLDVAKSLNINHAGFDVIFSNGKPYIIEFNVLFGNQGISAQGISIENKIYEYLLNTINRPYPTAPLTPLKSIS</sequence>
<dbReference type="InterPro" id="IPR013651">
    <property type="entry name" value="ATP-grasp_RimK-type"/>
</dbReference>
<reference evidence="3 4" key="1">
    <citation type="submission" date="2023-06" db="EMBL/GenBank/DDBJ databases">
        <title>Aquibacillus rhizosphaerae LR5S19.</title>
        <authorList>
            <person name="Sun J.-Q."/>
        </authorList>
    </citation>
    <scope>NUCLEOTIDE SEQUENCE [LARGE SCALE GENOMIC DNA]</scope>
    <source>
        <strain evidence="3 4">LR5S19</strain>
    </source>
</reference>
<keyword evidence="1" id="KW-0067">ATP-binding</keyword>
<evidence type="ECO:0000256" key="1">
    <source>
        <dbReference type="PROSITE-ProRule" id="PRU00409"/>
    </source>
</evidence>
<dbReference type="InterPro" id="IPR011761">
    <property type="entry name" value="ATP-grasp"/>
</dbReference>
<evidence type="ECO:0000259" key="2">
    <source>
        <dbReference type="PROSITE" id="PS50975"/>
    </source>
</evidence>
<gene>
    <name evidence="3" type="ORF">QQS35_04045</name>
</gene>
<proteinExistence type="predicted"/>
<dbReference type="EMBL" id="JASTZU010000018">
    <property type="protein sequence ID" value="MDL4839630.1"/>
    <property type="molecule type" value="Genomic_DNA"/>
</dbReference>
<keyword evidence="1" id="KW-0547">Nucleotide-binding</keyword>
<dbReference type="PROSITE" id="PS50975">
    <property type="entry name" value="ATP_GRASP"/>
    <property type="match status" value="1"/>
</dbReference>
<dbReference type="PANTHER" id="PTHR21621">
    <property type="entry name" value="RIBOSOMAL PROTEIN S6 MODIFICATION PROTEIN"/>
    <property type="match status" value="1"/>
</dbReference>
<evidence type="ECO:0000313" key="3">
    <source>
        <dbReference type="EMBL" id="MDL4839630.1"/>
    </source>
</evidence>
<name>A0ABT7L369_9BACI</name>
<dbReference type="Pfam" id="PF08443">
    <property type="entry name" value="RimK"/>
    <property type="match status" value="1"/>
</dbReference>
<dbReference type="SUPFAM" id="SSF56059">
    <property type="entry name" value="Glutathione synthetase ATP-binding domain-like"/>
    <property type="match status" value="1"/>
</dbReference>
<organism evidence="3 4">
    <name type="scientific">Aquibacillus rhizosphaerae</name>
    <dbReference type="NCBI Taxonomy" id="3051431"/>
    <lineage>
        <taxon>Bacteria</taxon>
        <taxon>Bacillati</taxon>
        <taxon>Bacillota</taxon>
        <taxon>Bacilli</taxon>
        <taxon>Bacillales</taxon>
        <taxon>Bacillaceae</taxon>
        <taxon>Aquibacillus</taxon>
    </lineage>
</organism>
<dbReference type="Proteomes" id="UP001235343">
    <property type="component" value="Unassembled WGS sequence"/>
</dbReference>
<dbReference type="PANTHER" id="PTHR21621:SF0">
    <property type="entry name" value="BETA-CITRYLGLUTAMATE SYNTHASE B-RELATED"/>
    <property type="match status" value="1"/>
</dbReference>
<protein>
    <recommendedName>
        <fullName evidence="2">ATP-grasp domain-containing protein</fullName>
    </recommendedName>
</protein>
<dbReference type="RefSeq" id="WP_285930555.1">
    <property type="nucleotide sequence ID" value="NZ_JASTZU010000018.1"/>
</dbReference>
<accession>A0ABT7L369</accession>